<sequence>GLCCLQDAGLTVKAGMSKVGMAQVLYLGHKVGSNCLEPAKVGAIRDWPAPQTKKQAQAFIGMVGHYWRFVPHFSSVSAPITELCKKGKPDKLVWTRQCQRALCTLKEDLVKG</sequence>
<name>A0A8T1T9I1_CHESE</name>
<keyword evidence="2" id="KW-1185">Reference proteome</keyword>
<dbReference type="Proteomes" id="UP000765507">
    <property type="component" value="Unassembled WGS sequence"/>
</dbReference>
<evidence type="ECO:0000313" key="2">
    <source>
        <dbReference type="Proteomes" id="UP000765507"/>
    </source>
</evidence>
<accession>A0A8T1T9I1</accession>
<gene>
    <name evidence="1" type="ORF">G0U57_007079</name>
</gene>
<dbReference type="Gene3D" id="3.30.70.270">
    <property type="match status" value="1"/>
</dbReference>
<feature type="non-terminal residue" evidence="1">
    <location>
        <position position="112"/>
    </location>
</feature>
<protein>
    <submittedName>
        <fullName evidence="1">Gag-pol fusion protein</fullName>
    </submittedName>
</protein>
<proteinExistence type="predicted"/>
<dbReference type="EMBL" id="JAHGAV010000019">
    <property type="protein sequence ID" value="KAG6938176.1"/>
    <property type="molecule type" value="Genomic_DNA"/>
</dbReference>
<dbReference type="InterPro" id="IPR051320">
    <property type="entry name" value="Viral_Replic_Matur_Polypro"/>
</dbReference>
<dbReference type="InterPro" id="IPR043128">
    <property type="entry name" value="Rev_trsase/Diguanyl_cyclase"/>
</dbReference>
<organism evidence="1 2">
    <name type="scientific">Chelydra serpentina</name>
    <name type="common">Snapping turtle</name>
    <name type="synonym">Testudo serpentina</name>
    <dbReference type="NCBI Taxonomy" id="8475"/>
    <lineage>
        <taxon>Eukaryota</taxon>
        <taxon>Metazoa</taxon>
        <taxon>Chordata</taxon>
        <taxon>Craniata</taxon>
        <taxon>Vertebrata</taxon>
        <taxon>Euteleostomi</taxon>
        <taxon>Archelosauria</taxon>
        <taxon>Testudinata</taxon>
        <taxon>Testudines</taxon>
        <taxon>Cryptodira</taxon>
        <taxon>Durocryptodira</taxon>
        <taxon>Americhelydia</taxon>
        <taxon>Chelydroidea</taxon>
        <taxon>Chelydridae</taxon>
        <taxon>Chelydra</taxon>
    </lineage>
</organism>
<dbReference type="OrthoDB" id="8000983at2759"/>
<dbReference type="PANTHER" id="PTHR33064">
    <property type="entry name" value="POL PROTEIN"/>
    <property type="match status" value="1"/>
</dbReference>
<dbReference type="SUPFAM" id="SSF56672">
    <property type="entry name" value="DNA/RNA polymerases"/>
    <property type="match status" value="1"/>
</dbReference>
<dbReference type="FunFam" id="3.30.70.270:FF:000020">
    <property type="entry name" value="Transposon Tf2-6 polyprotein-like Protein"/>
    <property type="match status" value="1"/>
</dbReference>
<reference evidence="1 2" key="1">
    <citation type="journal article" date="2020" name="G3 (Bethesda)">
        <title>Draft Genome of the Common Snapping Turtle, Chelydra serpentina, a Model for Phenotypic Plasticity in Reptiles.</title>
        <authorList>
            <person name="Das D."/>
            <person name="Singh S.K."/>
            <person name="Bierstedt J."/>
            <person name="Erickson A."/>
            <person name="Galli G.L.J."/>
            <person name="Crossley D.A. 2nd"/>
            <person name="Rhen T."/>
        </authorList>
    </citation>
    <scope>NUCLEOTIDE SEQUENCE [LARGE SCALE GENOMIC DNA]</scope>
    <source>
        <strain evidence="1">KW</strain>
    </source>
</reference>
<feature type="non-terminal residue" evidence="1">
    <location>
        <position position="1"/>
    </location>
</feature>
<dbReference type="PANTHER" id="PTHR33064:SF29">
    <property type="entry name" value="PEPTIDASE A2 DOMAIN-CONTAINING PROTEIN-RELATED"/>
    <property type="match status" value="1"/>
</dbReference>
<dbReference type="InterPro" id="IPR043502">
    <property type="entry name" value="DNA/RNA_pol_sf"/>
</dbReference>
<dbReference type="AlphaFoldDB" id="A0A8T1T9I1"/>
<evidence type="ECO:0000313" key="1">
    <source>
        <dbReference type="EMBL" id="KAG6938176.1"/>
    </source>
</evidence>
<comment type="caution">
    <text evidence="1">The sequence shown here is derived from an EMBL/GenBank/DDBJ whole genome shotgun (WGS) entry which is preliminary data.</text>
</comment>